<keyword evidence="5 7" id="KW-0472">Membrane</keyword>
<reference evidence="9" key="1">
    <citation type="submission" date="2025-08" db="UniProtKB">
        <authorList>
            <consortium name="Ensembl"/>
        </authorList>
    </citation>
    <scope>IDENTIFICATION</scope>
</reference>
<feature type="region of interest" description="Disordered" evidence="6">
    <location>
        <begin position="16"/>
        <end position="119"/>
    </location>
</feature>
<dbReference type="PANTHER" id="PTHR21324">
    <property type="entry name" value="FASTING-INDUCIBLE INTEGRAL MEMBRANE PROTEIN TM6P1-RELATED"/>
    <property type="match status" value="1"/>
</dbReference>
<dbReference type="GeneTree" id="ENSGT01030000234578"/>
<sequence>FFFHRATRWSARHEKLGGPWAGRAGLAGEAGGGSGQPCPVQPLEPPPPRGGCLVLTGEKSPQTELERKKTDEEKSRGGSEREGLPFQRGNESERRRLRRRRPGGGCGGARATPACGQEPGGAAEALCELTAPSQSRSRPRCPVPRAHAQAHARRDRAAAAAGGAGADADSGRDAVLPARAGLRPRAARQLVLGRLHRVLRDRRVGGPRRAAGALHQELAVPSVHDGGALMAFGAGVVYITLQSIISYKSYPQWSSRCICYIRISISVVSCIAVIPMIVFASRISITKIDWIPGEKGYIYHFVSAICEWTVAFGFVFYFLTFIRDFQRVTLRISTEIHEDF</sequence>
<evidence type="ECO:0000313" key="10">
    <source>
        <dbReference type="Proteomes" id="UP000594220"/>
    </source>
</evidence>
<feature type="transmembrane region" description="Helical" evidence="7">
    <location>
        <begin position="259"/>
        <end position="285"/>
    </location>
</feature>
<gene>
    <name evidence="9" type="primary">DRAM1</name>
</gene>
<feature type="compositionally biased region" description="Basic and acidic residues" evidence="6">
    <location>
        <begin position="64"/>
        <end position="83"/>
    </location>
</feature>
<keyword evidence="4 7" id="KW-1133">Transmembrane helix</keyword>
<feature type="region of interest" description="Disordered" evidence="6">
    <location>
        <begin position="149"/>
        <end position="171"/>
    </location>
</feature>
<evidence type="ECO:0000256" key="1">
    <source>
        <dbReference type="ARBA" id="ARBA00004127"/>
    </source>
</evidence>
<dbReference type="GO" id="GO:0012505">
    <property type="term" value="C:endomembrane system"/>
    <property type="evidence" value="ECO:0007669"/>
    <property type="project" value="UniProtKB-SubCell"/>
</dbReference>
<reference evidence="9" key="2">
    <citation type="submission" date="2025-09" db="UniProtKB">
        <authorList>
            <consortium name="Ensembl"/>
        </authorList>
    </citation>
    <scope>IDENTIFICATION</scope>
</reference>
<protein>
    <submittedName>
        <fullName evidence="9">DNA damage regulated autophagy modulator 1</fullName>
    </submittedName>
</protein>
<evidence type="ECO:0000256" key="6">
    <source>
        <dbReference type="SAM" id="MobiDB-lite"/>
    </source>
</evidence>
<keyword evidence="3 7" id="KW-0812">Transmembrane</keyword>
<feature type="domain" description="CWH43-like N-terminal" evidence="8">
    <location>
        <begin position="216"/>
        <end position="327"/>
    </location>
</feature>
<feature type="transmembrane region" description="Helical" evidence="7">
    <location>
        <begin position="226"/>
        <end position="247"/>
    </location>
</feature>
<evidence type="ECO:0000256" key="5">
    <source>
        <dbReference type="ARBA" id="ARBA00023136"/>
    </source>
</evidence>
<proteinExistence type="inferred from homology"/>
<evidence type="ECO:0000256" key="2">
    <source>
        <dbReference type="ARBA" id="ARBA00006565"/>
    </source>
</evidence>
<dbReference type="GO" id="GO:0010506">
    <property type="term" value="P:regulation of autophagy"/>
    <property type="evidence" value="ECO:0007669"/>
    <property type="project" value="TreeGrafter"/>
</dbReference>
<comment type="similarity">
    <text evidence="2">Belongs to the DRAM/TMEM150 family.</text>
</comment>
<evidence type="ECO:0000256" key="7">
    <source>
        <dbReference type="SAM" id="Phobius"/>
    </source>
</evidence>
<dbReference type="InterPro" id="IPR019402">
    <property type="entry name" value="CWH43_N"/>
</dbReference>
<feature type="transmembrane region" description="Helical" evidence="7">
    <location>
        <begin position="297"/>
        <end position="322"/>
    </location>
</feature>
<dbReference type="Ensembl" id="ENSCPRT00005030671.1">
    <property type="protein sequence ID" value="ENSCPRP00005026244.1"/>
    <property type="gene ID" value="ENSCPRG00005018211.1"/>
</dbReference>
<dbReference type="GO" id="GO:0005764">
    <property type="term" value="C:lysosome"/>
    <property type="evidence" value="ECO:0007669"/>
    <property type="project" value="TreeGrafter"/>
</dbReference>
<evidence type="ECO:0000256" key="3">
    <source>
        <dbReference type="ARBA" id="ARBA00022692"/>
    </source>
</evidence>
<dbReference type="Proteomes" id="UP000594220">
    <property type="component" value="Unplaced"/>
</dbReference>
<accession>A0A7M4FM93</accession>
<evidence type="ECO:0000313" key="9">
    <source>
        <dbReference type="Ensembl" id="ENSCPRP00005026244.1"/>
    </source>
</evidence>
<dbReference type="PANTHER" id="PTHR21324:SF11">
    <property type="entry name" value="DNA DAMAGE-REGULATED AUTOPHAGY MODULATOR PROTEIN 1"/>
    <property type="match status" value="1"/>
</dbReference>
<dbReference type="Pfam" id="PF10277">
    <property type="entry name" value="Frag1"/>
    <property type="match status" value="1"/>
</dbReference>
<feature type="compositionally biased region" description="Pro residues" evidence="6">
    <location>
        <begin position="39"/>
        <end position="49"/>
    </location>
</feature>
<comment type="subcellular location">
    <subcellularLocation>
        <location evidence="1">Endomembrane system</location>
        <topology evidence="1">Multi-pass membrane protein</topology>
    </subcellularLocation>
</comment>
<keyword evidence="10" id="KW-1185">Reference proteome</keyword>
<evidence type="ECO:0000256" key="4">
    <source>
        <dbReference type="ARBA" id="ARBA00022989"/>
    </source>
</evidence>
<dbReference type="AlphaFoldDB" id="A0A7M4FM93"/>
<name>A0A7M4FM93_CROPO</name>
<dbReference type="InterPro" id="IPR050911">
    <property type="entry name" value="DRAM/TMEM150_Autophagy_Mod"/>
</dbReference>
<evidence type="ECO:0000259" key="8">
    <source>
        <dbReference type="Pfam" id="PF10277"/>
    </source>
</evidence>
<organism evidence="9 10">
    <name type="scientific">Crocodylus porosus</name>
    <name type="common">Saltwater crocodile</name>
    <name type="synonym">Estuarine crocodile</name>
    <dbReference type="NCBI Taxonomy" id="8502"/>
    <lineage>
        <taxon>Eukaryota</taxon>
        <taxon>Metazoa</taxon>
        <taxon>Chordata</taxon>
        <taxon>Craniata</taxon>
        <taxon>Vertebrata</taxon>
        <taxon>Euteleostomi</taxon>
        <taxon>Archelosauria</taxon>
        <taxon>Archosauria</taxon>
        <taxon>Crocodylia</taxon>
        <taxon>Longirostres</taxon>
        <taxon>Crocodylidae</taxon>
        <taxon>Crocodylus</taxon>
    </lineage>
</organism>